<dbReference type="InterPro" id="IPR013783">
    <property type="entry name" value="Ig-like_fold"/>
</dbReference>
<dbReference type="Proteomes" id="UP000095713">
    <property type="component" value="Unassembled WGS sequence"/>
</dbReference>
<protein>
    <recommendedName>
        <fullName evidence="1">IgGFc-binding protein N-terminal domain-containing protein</fullName>
    </recommendedName>
</protein>
<dbReference type="InterPro" id="IPR035234">
    <property type="entry name" value="IgGFc-bd_N"/>
</dbReference>
<evidence type="ECO:0000259" key="1">
    <source>
        <dbReference type="Pfam" id="PF17517"/>
    </source>
</evidence>
<evidence type="ECO:0000313" key="3">
    <source>
        <dbReference type="Proteomes" id="UP000095713"/>
    </source>
</evidence>
<dbReference type="Gene3D" id="4.10.1080.10">
    <property type="entry name" value="TSP type-3 repeat"/>
    <property type="match status" value="1"/>
</dbReference>
<dbReference type="InterPro" id="IPR028974">
    <property type="entry name" value="TSP_type-3_rpt"/>
</dbReference>
<dbReference type="Pfam" id="PF13585">
    <property type="entry name" value="CHU_C"/>
    <property type="match status" value="1"/>
</dbReference>
<dbReference type="OrthoDB" id="9765926at2"/>
<sequence length="1725" mass="184531">MNSFFYKKLEMRKINCPKVLFIVTLILFSLKGFSQLSRTHYIPPLTNADPAIPGGSIPQDQHMYISTPSVNNVTYTIIAVGQSTPLSTGVVSNATPLSIPLDTGNGQLFIPAIETSVVTNNRGYIIEASEPIYVSIRVNAGAQAGAFVSKGLSGLGTTFRVGAYTNESGRTPGSSGISDNLLSFVSVMATEDMTAVSFSDISNNTEVVNFSGTFPLNNIILNKGESYTIAMNSYSRRFSETNKDGLIGALVQSDKAIAVNCGSANGSFVKDDGRDYGFDQIVDFSNVGNEYIFVKGDGLNSFENVLIVAHLDNTQIRVNGNAAPIATINAGEYYVIEGLEYTAENNMYVQTSENVFAYQGVGGPNRAGSNQGMFFVPPLSCEASGDLDNIADITHIGSKNYTGGITIVSNGTVTISSASGNIPTGSGDTVTGKPGYMTYRVDGITGDITVRSTGELYCAYVNFNAQATSGSFYSGFPSRPEVNFNFGVTSLGICIPNVILEIDNAADFTNGIQWAIDTGSGFSDIPGANSATFTPTTPGIYQVTGTLCTGRDLKSQEISISDCPGDTDNDGVNDNIDIDIDNDGILNCVESLGNQIIDLSTPTSGNLAVGGYTFTGNVTASTNNSATTPFSGMADGTFSSDTSIFDATNESSTTYNLNFNSPLNLLLEYPTNGSVLLTSDDEIIIQVPNNKTVTLLDPDDQLLVDTDFDGVYETGVTQVTAFEIRFKLNGASLAIGTGTFTFSSHAVDNFTYKHINKSVTSASQASFKITATCLPRDSDGDGIDDSLDLDSDNDGIPDIIESLGPNNVTPSGIINSQGYDTNFNMSALQIDTDSDGVPDFLDLDSDNDGIYDVQESGSGLPDTNFDGIIDNIIATMGTNGWDNNAETAIDSGLIGYTINNADSDSLFTYIDLDSDADGCSDTTEANFSDGNNDDLLGDNIPTVDILGKVNNATDGYTGAPNDDYITAAISITITSQPVNDNICTSSNTSFTVASNADAFQWEVSSDNGTSWTTLTNSVVDGATYSDVTTNTLSVSNTPNSFNNYQYRVLLNITGNTCGGIYTNTATLTVNPFISLPSSLSPLELCDGSNNDGTENFDLTSKNQDILGTPIPAAYTVTYYTDPSRNTPFEISNITSYSSTGETIYVTVTGPSGCPPNTNLQFDLIVNPFPSTGIVANYELCDDDTDGIQTFVLDFLDATILGTQSPTDYAVKYYLASDGSEITNTVSYENRTPNSEAIIARVIGPGGCFGDDIPFDLIVHPLPNISTNLRINVCDGDAGDDSTDGIYPFDTSSLESDILNGTNPANVTTYYTYTNSSGIFVNDATSLPNPLVTSSQTITVRVESNTLANSISGQACYSQIDIPFIVSVQPVANPIAPIEVCDGDAGDDDADGMYPFNTSTFEDDILNGQTSMIVYYTYIDESGSQVTKSRFLPDPLRSGTQTILVEVENFTNPNCSDTTNIDLTVNLLPGFTISAQTPICNSTPGSVVTLDPEEDNLTEVYTYQWVNLANPSTVLATTNTYDASIAGTYNVTLTKTDGTGCSRSRDVEVIESEIATITIANVEINDTSENNSVKIIDETTLGIGDYEYALEEESLTINDESTFDYQDDSSFYNVRAGFYNLWIRDRNGCGTSTPLHIAVVGYIKYFTPNGDNQNDYWQIQGVNDLIKPSSNILIYDRYGKLLKQVDPLGLGWDGTLNGKMLPADDYWFRVHLLDGTSFMGHFTLKR</sequence>
<accession>A0A1E5SIB2</accession>
<name>A0A1E5SIB2_9FLAO</name>
<dbReference type="Gene3D" id="2.60.40.10">
    <property type="entry name" value="Immunoglobulins"/>
    <property type="match status" value="1"/>
</dbReference>
<dbReference type="NCBIfam" id="TIGR04131">
    <property type="entry name" value="Bac_Flav_CTERM"/>
    <property type="match status" value="1"/>
</dbReference>
<organism evidence="2 3">
    <name type="scientific">Flavivirga aquatica</name>
    <dbReference type="NCBI Taxonomy" id="1849968"/>
    <lineage>
        <taxon>Bacteria</taxon>
        <taxon>Pseudomonadati</taxon>
        <taxon>Bacteroidota</taxon>
        <taxon>Flavobacteriia</taxon>
        <taxon>Flavobacteriales</taxon>
        <taxon>Flavobacteriaceae</taxon>
        <taxon>Flavivirga</taxon>
    </lineage>
</organism>
<dbReference type="EMBL" id="MDJD01000054">
    <property type="protein sequence ID" value="OEJ98854.1"/>
    <property type="molecule type" value="Genomic_DNA"/>
</dbReference>
<proteinExistence type="predicted"/>
<keyword evidence="3" id="KW-1185">Reference proteome</keyword>
<dbReference type="STRING" id="1849968.A8C32_06610"/>
<reference evidence="2 3" key="1">
    <citation type="submission" date="2016-05" db="EMBL/GenBank/DDBJ databases">
        <title>Draft Genome Sequence of Algibacter sp. Strain SK-16 Isolated from the Surface Water of Aburatsubo Inlet.</title>
        <authorList>
            <person name="Wong S.-K."/>
            <person name="Yoshizawa S."/>
            <person name="Nakajima Y."/>
            <person name="Ogura Y."/>
            <person name="Tetsuya H."/>
            <person name="Hamasaki K."/>
        </authorList>
    </citation>
    <scope>NUCLEOTIDE SEQUENCE [LARGE SCALE GENOMIC DNA]</scope>
    <source>
        <strain evidence="2 3">SK-16</strain>
    </source>
</reference>
<dbReference type="Pfam" id="PF17517">
    <property type="entry name" value="IgGFc_binding"/>
    <property type="match status" value="1"/>
</dbReference>
<gene>
    <name evidence="2" type="ORF">A8C32_06610</name>
</gene>
<comment type="caution">
    <text evidence="2">The sequence shown here is derived from an EMBL/GenBank/DDBJ whole genome shotgun (WGS) entry which is preliminary data.</text>
</comment>
<dbReference type="GO" id="GO:0005509">
    <property type="term" value="F:calcium ion binding"/>
    <property type="evidence" value="ECO:0007669"/>
    <property type="project" value="InterPro"/>
</dbReference>
<dbReference type="InterPro" id="IPR026341">
    <property type="entry name" value="T9SS_type_B"/>
</dbReference>
<feature type="domain" description="IgGFc-binding protein N-terminal" evidence="1">
    <location>
        <begin position="152"/>
        <end position="455"/>
    </location>
</feature>
<evidence type="ECO:0000313" key="2">
    <source>
        <dbReference type="EMBL" id="OEJ98854.1"/>
    </source>
</evidence>